<organism evidence="1 2">
    <name type="scientific">Leptospira mayottensis 200901122</name>
    <dbReference type="NCBI Taxonomy" id="1193010"/>
    <lineage>
        <taxon>Bacteria</taxon>
        <taxon>Pseudomonadati</taxon>
        <taxon>Spirochaetota</taxon>
        <taxon>Spirochaetia</taxon>
        <taxon>Leptospirales</taxon>
        <taxon>Leptospiraceae</taxon>
        <taxon>Leptospira</taxon>
    </lineage>
</organism>
<protein>
    <submittedName>
        <fullName evidence="1">Uncharacterized protein</fullName>
    </submittedName>
</protein>
<dbReference type="Proteomes" id="UP000001343">
    <property type="component" value="Unassembled WGS sequence"/>
</dbReference>
<accession>A0AA87SVV8</accession>
<evidence type="ECO:0000313" key="1">
    <source>
        <dbReference type="EMBL" id="EKR99462.1"/>
    </source>
</evidence>
<dbReference type="AlphaFoldDB" id="A0AA87SVV8"/>
<proteinExistence type="predicted"/>
<evidence type="ECO:0000313" key="2">
    <source>
        <dbReference type="Proteomes" id="UP000001343"/>
    </source>
</evidence>
<dbReference type="EMBL" id="AKWM02000051">
    <property type="protein sequence ID" value="EKR99462.1"/>
    <property type="molecule type" value="Genomic_DNA"/>
</dbReference>
<reference evidence="1 2" key="1">
    <citation type="journal article" date="2014" name="Int. J. Syst. Evol. Microbiol.">
        <title>Leptospira mayottensis sp. nov., a pathogenic species of the genus Leptospira isolated from humans.</title>
        <authorList>
            <person name="Bourhy P."/>
            <person name="Collet L."/>
            <person name="Brisse S."/>
            <person name="Picardeau M."/>
        </authorList>
    </citation>
    <scope>NUCLEOTIDE SEQUENCE [LARGE SCALE GENOMIC DNA]</scope>
    <source>
        <strain evidence="1 2">200901122</strain>
    </source>
</reference>
<sequence length="41" mass="5100">MGQVLRLNVSKYLRFFKLSPRKFNEKRNIIKYERKELQSLQ</sequence>
<comment type="caution">
    <text evidence="1">The sequence shown here is derived from an EMBL/GenBank/DDBJ whole genome shotgun (WGS) entry which is preliminary data.</text>
</comment>
<name>A0AA87SVV8_9LEPT</name>
<gene>
    <name evidence="1" type="ORF">LEP1GSC125_0121</name>
</gene>